<proteinExistence type="predicted"/>
<evidence type="ECO:0000259" key="2">
    <source>
        <dbReference type="Pfam" id="PF24883"/>
    </source>
</evidence>
<protein>
    <recommendedName>
        <fullName evidence="2">Nephrocystin 3-like N-terminal domain-containing protein</fullName>
    </recommendedName>
</protein>
<accession>A0ABR3CGT6</accession>
<dbReference type="InterPro" id="IPR027417">
    <property type="entry name" value="P-loop_NTPase"/>
</dbReference>
<gene>
    <name evidence="3" type="ORF">SLS55_006136</name>
</gene>
<evidence type="ECO:0000313" key="4">
    <source>
        <dbReference type="Proteomes" id="UP001430584"/>
    </source>
</evidence>
<dbReference type="EMBL" id="JAJVCZ030000006">
    <property type="protein sequence ID" value="KAL0258639.1"/>
    <property type="molecule type" value="Genomic_DNA"/>
</dbReference>
<dbReference type="GeneID" id="92010221"/>
<dbReference type="Proteomes" id="UP001430584">
    <property type="component" value="Unassembled WGS sequence"/>
</dbReference>
<dbReference type="Gene3D" id="3.40.50.300">
    <property type="entry name" value="P-loop containing nucleotide triphosphate hydrolases"/>
    <property type="match status" value="1"/>
</dbReference>
<comment type="caution">
    <text evidence="3">The sequence shown here is derived from an EMBL/GenBank/DDBJ whole genome shotgun (WGS) entry which is preliminary data.</text>
</comment>
<dbReference type="RefSeq" id="XP_066631668.1">
    <property type="nucleotide sequence ID" value="XM_066777573.1"/>
</dbReference>
<feature type="domain" description="Nephrocystin 3-like N-terminal" evidence="2">
    <location>
        <begin position="229"/>
        <end position="392"/>
    </location>
</feature>
<name>A0ABR3CGT6_9PEZI</name>
<dbReference type="PANTHER" id="PTHR10039">
    <property type="entry name" value="AMELOGENIN"/>
    <property type="match status" value="1"/>
</dbReference>
<evidence type="ECO:0000256" key="1">
    <source>
        <dbReference type="ARBA" id="ARBA00022737"/>
    </source>
</evidence>
<organism evidence="3 4">
    <name type="scientific">Diplodia seriata</name>
    <dbReference type="NCBI Taxonomy" id="420778"/>
    <lineage>
        <taxon>Eukaryota</taxon>
        <taxon>Fungi</taxon>
        <taxon>Dikarya</taxon>
        <taxon>Ascomycota</taxon>
        <taxon>Pezizomycotina</taxon>
        <taxon>Dothideomycetes</taxon>
        <taxon>Dothideomycetes incertae sedis</taxon>
        <taxon>Botryosphaeriales</taxon>
        <taxon>Botryosphaeriaceae</taxon>
        <taxon>Diplodia</taxon>
    </lineage>
</organism>
<dbReference type="PANTHER" id="PTHR10039:SF15">
    <property type="entry name" value="NACHT DOMAIN-CONTAINING PROTEIN"/>
    <property type="match status" value="1"/>
</dbReference>
<keyword evidence="4" id="KW-1185">Reference proteome</keyword>
<evidence type="ECO:0000313" key="3">
    <source>
        <dbReference type="EMBL" id="KAL0258639.1"/>
    </source>
</evidence>
<reference evidence="3 4" key="1">
    <citation type="submission" date="2024-02" db="EMBL/GenBank/DDBJ databases">
        <title>De novo assembly and annotation of 12 fungi associated with fruit tree decline syndrome in Ontario, Canada.</title>
        <authorList>
            <person name="Sulman M."/>
            <person name="Ellouze W."/>
            <person name="Ilyukhin E."/>
        </authorList>
    </citation>
    <scope>NUCLEOTIDE SEQUENCE [LARGE SCALE GENOMIC DNA]</scope>
    <source>
        <strain evidence="3 4">FDS-637</strain>
    </source>
</reference>
<dbReference type="Pfam" id="PF24883">
    <property type="entry name" value="NPHP3_N"/>
    <property type="match status" value="1"/>
</dbReference>
<keyword evidence="1" id="KW-0677">Repeat</keyword>
<sequence length="699" mass="79230">MADPLSIAASVAGLALVARDVAKGIKQVKSTLKGSGEELNGLYNGVVSLYSVLQGASLVMEQMDDQLQRETKPGDIVFACNDTFGAIHNLLKKHRLDLHDGFARSDRNMAYTASAKPVGRWSGVKQATRWYFDKEEVAKLCEDLEHHKSQLALAMTTDSMTALIEVLKTQTTMSRHLDELRKTQAEIRDGQIQEIKRQLSEKQTKMMKDFSDIEPQDALGRHLQLRQQGTGTWFLNGQHFQNFLSEDHSSLWLYGIPGAGKSVLSAAVVELINALRTQNVATAFFFCEHDNSDTQGSRNILGSLARQLALQNDSSFAELEEFYEKHTSFDKFTAGNASLLHLIWSISRKFDTTFIVIDGLDECLESRSETAQILSELANAENSSIRVLLTSRDEREIRSQLTEFEIAEVNAPNSDVRLHVAAQLEAPRFKMVGANNSSLKEEILEYLVEHSGGMFQWVKCQLDYLSSLPSKGKIRKALKQLPPDLHQTYERILLRAIETARGDMVFYLERTLRYIAFAARPLSVAEVSYAIAIEQGDTVFDEPMDMGKILCHYDSLIKEDNGVLTFSHFSIKEYLRTIALDAGPLAKFGLDETRSHDYLAETCLTYLLMENFDQEYTQSEEAIHRTIENSHFYSYASLNWTYHARNSVGEPSRVPYLVERLFEPQKSNNFVLWAYSWIRHYINVQPPSLKEVQRLSNML</sequence>
<dbReference type="SUPFAM" id="SSF52540">
    <property type="entry name" value="P-loop containing nucleoside triphosphate hydrolases"/>
    <property type="match status" value="1"/>
</dbReference>
<dbReference type="InterPro" id="IPR056884">
    <property type="entry name" value="NPHP3-like_N"/>
</dbReference>